<sequence length="139" mass="13804">MKPSRSSHANIARDVTAIEGQTPASCPPSTGFSVLGLNHPGTGTFGFLILVSPCAKVIPGLTKPSCLGISSWGGCCGLDQLCCRGVFCCEAGFGCGGSESIPACRSGSACFTASTATSMSARATAPGIIGPTTLELGVS</sequence>
<name>A0AA40AX31_9PEZI</name>
<organism evidence="1 2">
    <name type="scientific">Lasiosphaeria miniovina</name>
    <dbReference type="NCBI Taxonomy" id="1954250"/>
    <lineage>
        <taxon>Eukaryota</taxon>
        <taxon>Fungi</taxon>
        <taxon>Dikarya</taxon>
        <taxon>Ascomycota</taxon>
        <taxon>Pezizomycotina</taxon>
        <taxon>Sordariomycetes</taxon>
        <taxon>Sordariomycetidae</taxon>
        <taxon>Sordariales</taxon>
        <taxon>Lasiosphaeriaceae</taxon>
        <taxon>Lasiosphaeria</taxon>
    </lineage>
</organism>
<dbReference type="EMBL" id="JAUIRO010000003">
    <property type="protein sequence ID" value="KAK0723599.1"/>
    <property type="molecule type" value="Genomic_DNA"/>
</dbReference>
<dbReference type="RefSeq" id="XP_060299523.1">
    <property type="nucleotide sequence ID" value="XM_060434070.1"/>
</dbReference>
<proteinExistence type="predicted"/>
<reference evidence="1" key="1">
    <citation type="submission" date="2023-06" db="EMBL/GenBank/DDBJ databases">
        <title>Genome-scale phylogeny and comparative genomics of the fungal order Sordariales.</title>
        <authorList>
            <consortium name="Lawrence Berkeley National Laboratory"/>
            <person name="Hensen N."/>
            <person name="Bonometti L."/>
            <person name="Westerberg I."/>
            <person name="Brannstrom I.O."/>
            <person name="Guillou S."/>
            <person name="Cros-Aarteil S."/>
            <person name="Calhoun S."/>
            <person name="Haridas S."/>
            <person name="Kuo A."/>
            <person name="Mondo S."/>
            <person name="Pangilinan J."/>
            <person name="Riley R."/>
            <person name="LaButti K."/>
            <person name="Andreopoulos B."/>
            <person name="Lipzen A."/>
            <person name="Chen C."/>
            <person name="Yanf M."/>
            <person name="Daum C."/>
            <person name="Ng V."/>
            <person name="Clum A."/>
            <person name="Steindorff A."/>
            <person name="Ohm R."/>
            <person name="Martin F."/>
            <person name="Silar P."/>
            <person name="Natvig D."/>
            <person name="Lalanne C."/>
            <person name="Gautier V."/>
            <person name="Ament-velasquez S.L."/>
            <person name="Kruys A."/>
            <person name="Hutchinson M.I."/>
            <person name="Powell A.J."/>
            <person name="Barry K."/>
            <person name="Miller A.N."/>
            <person name="Grigoriev I.V."/>
            <person name="Debuchy R."/>
            <person name="Gladieux P."/>
            <person name="Thoren M.H."/>
            <person name="Johannesson H."/>
        </authorList>
    </citation>
    <scope>NUCLEOTIDE SEQUENCE</scope>
    <source>
        <strain evidence="1">SMH2392-1A</strain>
    </source>
</reference>
<evidence type="ECO:0000313" key="1">
    <source>
        <dbReference type="EMBL" id="KAK0723599.1"/>
    </source>
</evidence>
<protein>
    <submittedName>
        <fullName evidence="1">Uncharacterized protein</fullName>
    </submittedName>
</protein>
<accession>A0AA40AX31</accession>
<evidence type="ECO:0000313" key="2">
    <source>
        <dbReference type="Proteomes" id="UP001172101"/>
    </source>
</evidence>
<keyword evidence="2" id="KW-1185">Reference proteome</keyword>
<dbReference type="Proteomes" id="UP001172101">
    <property type="component" value="Unassembled WGS sequence"/>
</dbReference>
<dbReference type="AlphaFoldDB" id="A0AA40AX31"/>
<gene>
    <name evidence="1" type="ORF">B0T26DRAFT_264991</name>
</gene>
<dbReference type="GeneID" id="85317340"/>
<comment type="caution">
    <text evidence="1">The sequence shown here is derived from an EMBL/GenBank/DDBJ whole genome shotgun (WGS) entry which is preliminary data.</text>
</comment>